<dbReference type="PANTHER" id="PTHR30176">
    <property type="entry name" value="FERREDOXIN-TYPE PROTEIN NAPH"/>
    <property type="match status" value="1"/>
</dbReference>
<keyword evidence="3" id="KW-0479">Metal-binding</keyword>
<keyword evidence="4" id="KW-0249">Electron transport</keyword>
<keyword evidence="5" id="KW-0408">Iron</keyword>
<gene>
    <name evidence="8" type="ORF">MNBD_GAMMA04-306</name>
</gene>
<dbReference type="AlphaFoldDB" id="A0A3B0WCA7"/>
<keyword evidence="1" id="KW-0813">Transport</keyword>
<evidence type="ECO:0000256" key="5">
    <source>
        <dbReference type="ARBA" id="ARBA00023004"/>
    </source>
</evidence>
<reference evidence="8" key="1">
    <citation type="submission" date="2018-06" db="EMBL/GenBank/DDBJ databases">
        <authorList>
            <person name="Zhirakovskaya E."/>
        </authorList>
    </citation>
    <scope>NUCLEOTIDE SEQUENCE</scope>
</reference>
<evidence type="ECO:0000256" key="2">
    <source>
        <dbReference type="ARBA" id="ARBA00022485"/>
    </source>
</evidence>
<proteinExistence type="predicted"/>
<dbReference type="NCBIfam" id="TIGR02745">
    <property type="entry name" value="ccoG_rdxA_fixG"/>
    <property type="match status" value="1"/>
</dbReference>
<evidence type="ECO:0000259" key="7">
    <source>
        <dbReference type="PROSITE" id="PS51379"/>
    </source>
</evidence>
<protein>
    <submittedName>
        <fullName evidence="8">Type cbb3 cytochrome oxidase biogenesis protein CcoG, involved in Cu oxidation</fullName>
    </submittedName>
</protein>
<evidence type="ECO:0000256" key="1">
    <source>
        <dbReference type="ARBA" id="ARBA00022448"/>
    </source>
</evidence>
<dbReference type="Gene3D" id="2.60.40.10">
    <property type="entry name" value="Immunoglobulins"/>
    <property type="match status" value="1"/>
</dbReference>
<dbReference type="GO" id="GO:0005886">
    <property type="term" value="C:plasma membrane"/>
    <property type="evidence" value="ECO:0007669"/>
    <property type="project" value="TreeGrafter"/>
</dbReference>
<dbReference type="GO" id="GO:0051539">
    <property type="term" value="F:4 iron, 4 sulfur cluster binding"/>
    <property type="evidence" value="ECO:0007669"/>
    <property type="project" value="UniProtKB-KW"/>
</dbReference>
<keyword evidence="2" id="KW-0004">4Fe-4S</keyword>
<dbReference type="SUPFAM" id="SSF54862">
    <property type="entry name" value="4Fe-4S ferredoxins"/>
    <property type="match status" value="1"/>
</dbReference>
<dbReference type="PROSITE" id="PS51379">
    <property type="entry name" value="4FE4S_FER_2"/>
    <property type="match status" value="1"/>
</dbReference>
<dbReference type="InterPro" id="IPR032879">
    <property type="entry name" value="FixG_C"/>
</dbReference>
<organism evidence="8">
    <name type="scientific">hydrothermal vent metagenome</name>
    <dbReference type="NCBI Taxonomy" id="652676"/>
    <lineage>
        <taxon>unclassified sequences</taxon>
        <taxon>metagenomes</taxon>
        <taxon>ecological metagenomes</taxon>
    </lineage>
</organism>
<dbReference type="InterPro" id="IPR014116">
    <property type="entry name" value="Cyt_c_oxidase_cbb3_FixG"/>
</dbReference>
<dbReference type="Pfam" id="PF11614">
    <property type="entry name" value="FixG_C"/>
    <property type="match status" value="1"/>
</dbReference>
<feature type="domain" description="4Fe-4S ferredoxin-type" evidence="7">
    <location>
        <begin position="276"/>
        <end position="306"/>
    </location>
</feature>
<dbReference type="EMBL" id="UOFB01000429">
    <property type="protein sequence ID" value="VAW50050.1"/>
    <property type="molecule type" value="Genomic_DNA"/>
</dbReference>
<dbReference type="InterPro" id="IPR017900">
    <property type="entry name" value="4Fe4S_Fe_S_CS"/>
</dbReference>
<evidence type="ECO:0000256" key="6">
    <source>
        <dbReference type="ARBA" id="ARBA00023014"/>
    </source>
</evidence>
<dbReference type="InterPro" id="IPR017896">
    <property type="entry name" value="4Fe4S_Fe-S-bd"/>
</dbReference>
<sequence length="489" mass="54845">MSNSKDNVTHDFGPTGSVLEQMDLHNKNLENIGVEILPIHTGGTVHAKRIPGFFRRLKWALASVWLIFFVGPYLRWNDHQAILFDLESRQFHIFNLTILPQDIWMLTLVLLFCSMLLAASTTVGGRLWCGYACFQTVWADVFTWIEEKIEGQPNKRIKLERASMSLSKFLIKLKKHVIWLLLGFLTGFTFVAYFVDVMDLWGRLFYFEWSLTEAGIITALGLATYFFAGILREQTCIGFCPYARIQGAMIDTQTELPTYDLERGEPRGRLKRAKPGEEAPKLGDCIDCNLCVAVCPTGVDIRYGQQFGCITCGLCIDACDSVMEKLKKPKGLIRYASLAEFGGEKLPALWKRPRVIVYAGIMFIALGMLLWGALNMAAIDVKALHERSPLYVQMSNGSIQNKWTVKVVNKGNDPMKAEITASGPDDLTFKVGGILNIQPGNVGAMTLYVQIPKKTLVDASTPIVIKVVDLNNPLVFEEYKSNFIGPKIH</sequence>
<keyword evidence="6" id="KW-0411">Iron-sulfur</keyword>
<accession>A0A3B0WCA7</accession>
<dbReference type="InterPro" id="IPR051684">
    <property type="entry name" value="Electron_Trans/Redox"/>
</dbReference>
<dbReference type="PROSITE" id="PS00198">
    <property type="entry name" value="4FE4S_FER_1"/>
    <property type="match status" value="1"/>
</dbReference>
<dbReference type="InterPro" id="IPR013783">
    <property type="entry name" value="Ig-like_fold"/>
</dbReference>
<evidence type="ECO:0000256" key="3">
    <source>
        <dbReference type="ARBA" id="ARBA00022723"/>
    </source>
</evidence>
<dbReference type="PANTHER" id="PTHR30176:SF3">
    <property type="entry name" value="FERREDOXIN-TYPE PROTEIN NAPH"/>
    <property type="match status" value="1"/>
</dbReference>
<dbReference type="Pfam" id="PF13746">
    <property type="entry name" value="Fer4_18"/>
    <property type="match status" value="1"/>
</dbReference>
<dbReference type="GO" id="GO:0046872">
    <property type="term" value="F:metal ion binding"/>
    <property type="evidence" value="ECO:0007669"/>
    <property type="project" value="UniProtKB-KW"/>
</dbReference>
<evidence type="ECO:0000256" key="4">
    <source>
        <dbReference type="ARBA" id="ARBA00022982"/>
    </source>
</evidence>
<name>A0A3B0WCA7_9ZZZZ</name>
<evidence type="ECO:0000313" key="8">
    <source>
        <dbReference type="EMBL" id="VAW50050.1"/>
    </source>
</evidence>